<evidence type="ECO:0000313" key="2">
    <source>
        <dbReference type="EMBL" id="BDG05029.1"/>
    </source>
</evidence>
<proteinExistence type="predicted"/>
<protein>
    <submittedName>
        <fullName evidence="2">Uncharacterized protein</fullName>
    </submittedName>
</protein>
<sequence length="163" mass="16591">MKRLAIALVAGLICLPTLADGTPVPSRKAASAVTRGKPSAPVKVEARLSAGSATVTIVFRSGARDVDVQVHGVDGLSVTSAETPISGNRFAKGQSATFDVTFTPGPGRSNLVIAVNGTFGAAKRSSVVSFAVGTPTAEQLKSNGTVTTDSRGERIKTLPADTK</sequence>
<dbReference type="EMBL" id="AP025591">
    <property type="protein sequence ID" value="BDG05029.1"/>
    <property type="molecule type" value="Genomic_DNA"/>
</dbReference>
<evidence type="ECO:0000256" key="1">
    <source>
        <dbReference type="SAM" id="SignalP"/>
    </source>
</evidence>
<dbReference type="RefSeq" id="WP_248353557.1">
    <property type="nucleotide sequence ID" value="NZ_AP025591.1"/>
</dbReference>
<keyword evidence="3" id="KW-1185">Reference proteome</keyword>
<feature type="signal peptide" evidence="1">
    <location>
        <begin position="1"/>
        <end position="19"/>
    </location>
</feature>
<gene>
    <name evidence="2" type="ORF">AMOR_40250</name>
</gene>
<accession>A0ABM7WZQ4</accession>
<dbReference type="Proteomes" id="UP001162891">
    <property type="component" value="Chromosome"/>
</dbReference>
<organism evidence="2 3">
    <name type="scientific">Anaeromyxobacter oryzae</name>
    <dbReference type="NCBI Taxonomy" id="2918170"/>
    <lineage>
        <taxon>Bacteria</taxon>
        <taxon>Pseudomonadati</taxon>
        <taxon>Myxococcota</taxon>
        <taxon>Myxococcia</taxon>
        <taxon>Myxococcales</taxon>
        <taxon>Cystobacterineae</taxon>
        <taxon>Anaeromyxobacteraceae</taxon>
        <taxon>Anaeromyxobacter</taxon>
    </lineage>
</organism>
<evidence type="ECO:0000313" key="3">
    <source>
        <dbReference type="Proteomes" id="UP001162891"/>
    </source>
</evidence>
<keyword evidence="1" id="KW-0732">Signal</keyword>
<feature type="chain" id="PRO_5045310799" evidence="1">
    <location>
        <begin position="20"/>
        <end position="163"/>
    </location>
</feature>
<reference evidence="3" key="1">
    <citation type="journal article" date="2022" name="Int. J. Syst. Evol. Microbiol.">
        <title>Anaeromyxobacter oryzae sp. nov., Anaeromyxobacter diazotrophicus sp. nov. and Anaeromyxobacter paludicola sp. nov., isolated from paddy soils.</title>
        <authorList>
            <person name="Itoh H."/>
            <person name="Xu Z."/>
            <person name="Mise K."/>
            <person name="Masuda Y."/>
            <person name="Ushijima N."/>
            <person name="Hayakawa C."/>
            <person name="Shiratori Y."/>
            <person name="Senoo K."/>
        </authorList>
    </citation>
    <scope>NUCLEOTIDE SEQUENCE [LARGE SCALE GENOMIC DNA]</scope>
    <source>
        <strain evidence="3">Red232</strain>
    </source>
</reference>
<name>A0ABM7WZQ4_9BACT</name>